<evidence type="ECO:0000313" key="3">
    <source>
        <dbReference type="Proteomes" id="UP000093898"/>
    </source>
</evidence>
<feature type="region of interest" description="Disordered" evidence="1">
    <location>
        <begin position="1"/>
        <end position="23"/>
    </location>
</feature>
<dbReference type="RefSeq" id="WP_064985917.1">
    <property type="nucleotide sequence ID" value="NZ_LZLC01000245.1"/>
</dbReference>
<dbReference type="Gene3D" id="1.20.5.490">
    <property type="entry name" value="Single helix bin"/>
    <property type="match status" value="1"/>
</dbReference>
<evidence type="ECO:0008006" key="4">
    <source>
        <dbReference type="Google" id="ProtNLM"/>
    </source>
</evidence>
<protein>
    <recommendedName>
        <fullName evidence="4">Transposase</fullName>
    </recommendedName>
</protein>
<sequence length="130" mass="14436">MSATEASKQALRRHARQRSDNVRKRIDKALTDLRRSGATINIAAVAKRAGVTRKAVYAHEDLLTRIRTHTRLAPAPTASSPTGQATNTIIDALRRQLAAKEREITTLRGQLRQRDNTIAVLHGKLEQTQP</sequence>
<dbReference type="AlphaFoldDB" id="A0A1A3GL88"/>
<gene>
    <name evidence="2" type="ORF">A5630_07000</name>
</gene>
<name>A0A1A3GL88_MYCMU</name>
<dbReference type="Proteomes" id="UP000093898">
    <property type="component" value="Unassembled WGS sequence"/>
</dbReference>
<dbReference type="EMBL" id="LZLC01000245">
    <property type="protein sequence ID" value="OBJ36590.1"/>
    <property type="molecule type" value="Genomic_DNA"/>
</dbReference>
<proteinExistence type="predicted"/>
<reference evidence="2 3" key="1">
    <citation type="submission" date="2016-06" db="EMBL/GenBank/DDBJ databases">
        <authorList>
            <person name="Kjaerup R.B."/>
            <person name="Dalgaard T.S."/>
            <person name="Juul-Madsen H.R."/>
        </authorList>
    </citation>
    <scope>NUCLEOTIDE SEQUENCE [LARGE SCALE GENOMIC DNA]</scope>
    <source>
        <strain evidence="2 3">1127319.6</strain>
    </source>
</reference>
<organism evidence="2 3">
    <name type="scientific">Mycolicibacterium mucogenicum</name>
    <name type="common">Mycobacterium mucogenicum</name>
    <dbReference type="NCBI Taxonomy" id="56689"/>
    <lineage>
        <taxon>Bacteria</taxon>
        <taxon>Bacillati</taxon>
        <taxon>Actinomycetota</taxon>
        <taxon>Actinomycetes</taxon>
        <taxon>Mycobacteriales</taxon>
        <taxon>Mycobacteriaceae</taxon>
        <taxon>Mycolicibacterium</taxon>
    </lineage>
</organism>
<evidence type="ECO:0000313" key="2">
    <source>
        <dbReference type="EMBL" id="OBJ36590.1"/>
    </source>
</evidence>
<accession>A0A1A3GL88</accession>
<comment type="caution">
    <text evidence="2">The sequence shown here is derived from an EMBL/GenBank/DDBJ whole genome shotgun (WGS) entry which is preliminary data.</text>
</comment>
<evidence type="ECO:0000256" key="1">
    <source>
        <dbReference type="SAM" id="MobiDB-lite"/>
    </source>
</evidence>
<dbReference type="OrthoDB" id="4380416at2"/>